<dbReference type="PANTHER" id="PTHR21496:SF25">
    <property type="entry name" value="RIESKE DOMAIN-CONTAINING PROTEIN"/>
    <property type="match status" value="1"/>
</dbReference>
<dbReference type="Proteomes" id="UP000001554">
    <property type="component" value="Chromosome 4"/>
</dbReference>
<gene>
    <name evidence="7" type="primary">LOC118413964</name>
</gene>
<name>A0A9J7KZU1_BRAFL</name>
<dbReference type="AlphaFoldDB" id="A0A9J7KZU1"/>
<keyword evidence="3" id="KW-0408">Iron</keyword>
<dbReference type="InterPro" id="IPR036922">
    <property type="entry name" value="Rieske_2Fe-2S_sf"/>
</dbReference>
<dbReference type="PANTHER" id="PTHR21496">
    <property type="entry name" value="FERREDOXIN-RELATED"/>
    <property type="match status" value="1"/>
</dbReference>
<dbReference type="RefSeq" id="XP_035673539.1">
    <property type="nucleotide sequence ID" value="XM_035817646.1"/>
</dbReference>
<dbReference type="SUPFAM" id="SSF50022">
    <property type="entry name" value="ISP domain"/>
    <property type="match status" value="1"/>
</dbReference>
<evidence type="ECO:0000256" key="2">
    <source>
        <dbReference type="ARBA" id="ARBA00022723"/>
    </source>
</evidence>
<dbReference type="InterPro" id="IPR054716">
    <property type="entry name" value="Sol_Rieske_ferrdox_dom"/>
</dbReference>
<sequence length="177" mass="20179">MTSRGGWFVNSKHLRTCAEVVKILWIFMSLSDGYLFFKVENVHISDLYDWSDPKQKGKYSRPKLKRRESAPSGSLVHINEEKIALFRHGEKVYAMQEKCPHLGGPLHLGDIEELPDKSLCVRCPWHSWRFSLDTGRLVLPKKDKVAITFPVTVDAEGNISIGFLEFASDYFSGSGEF</sequence>
<protein>
    <submittedName>
        <fullName evidence="7">Uncharacterized protein LOC118413964</fullName>
    </submittedName>
</protein>
<accession>A0A9J7KZU1</accession>
<dbReference type="Pfam" id="PF22543">
    <property type="entry name" value="Rieske_4"/>
    <property type="match status" value="1"/>
</dbReference>
<dbReference type="OrthoDB" id="426882at2759"/>
<proteinExistence type="predicted"/>
<evidence type="ECO:0000313" key="7">
    <source>
        <dbReference type="RefSeq" id="XP_035673539.1"/>
    </source>
</evidence>
<dbReference type="GO" id="GO:0046872">
    <property type="term" value="F:metal ion binding"/>
    <property type="evidence" value="ECO:0007669"/>
    <property type="project" value="UniProtKB-KW"/>
</dbReference>
<dbReference type="InterPro" id="IPR017941">
    <property type="entry name" value="Rieske_2Fe-2S"/>
</dbReference>
<dbReference type="OMA" id="PWHKWRI"/>
<evidence type="ECO:0000256" key="4">
    <source>
        <dbReference type="ARBA" id="ARBA00023014"/>
    </source>
</evidence>
<organism evidence="6 7">
    <name type="scientific">Branchiostoma floridae</name>
    <name type="common">Florida lancelet</name>
    <name type="synonym">Amphioxus</name>
    <dbReference type="NCBI Taxonomy" id="7739"/>
    <lineage>
        <taxon>Eukaryota</taxon>
        <taxon>Metazoa</taxon>
        <taxon>Chordata</taxon>
        <taxon>Cephalochordata</taxon>
        <taxon>Leptocardii</taxon>
        <taxon>Amphioxiformes</taxon>
        <taxon>Branchiostomatidae</taxon>
        <taxon>Branchiostoma</taxon>
    </lineage>
</organism>
<dbReference type="KEGG" id="bfo:118413964"/>
<keyword evidence="6" id="KW-1185">Reference proteome</keyword>
<dbReference type="PROSITE" id="PS51296">
    <property type="entry name" value="RIESKE"/>
    <property type="match status" value="1"/>
</dbReference>
<dbReference type="GeneID" id="118413964"/>
<evidence type="ECO:0000256" key="3">
    <source>
        <dbReference type="ARBA" id="ARBA00023004"/>
    </source>
</evidence>
<dbReference type="GO" id="GO:0051537">
    <property type="term" value="F:2 iron, 2 sulfur cluster binding"/>
    <property type="evidence" value="ECO:0000318"/>
    <property type="project" value="GO_Central"/>
</dbReference>
<keyword evidence="1" id="KW-0001">2Fe-2S</keyword>
<evidence type="ECO:0000256" key="1">
    <source>
        <dbReference type="ARBA" id="ARBA00022714"/>
    </source>
</evidence>
<dbReference type="Gene3D" id="2.102.10.10">
    <property type="entry name" value="Rieske [2Fe-2S] iron-sulphur domain"/>
    <property type="match status" value="1"/>
</dbReference>
<feature type="domain" description="Rieske" evidence="5">
    <location>
        <begin position="62"/>
        <end position="160"/>
    </location>
</feature>
<evidence type="ECO:0000313" key="6">
    <source>
        <dbReference type="Proteomes" id="UP000001554"/>
    </source>
</evidence>
<evidence type="ECO:0000259" key="5">
    <source>
        <dbReference type="PROSITE" id="PS51296"/>
    </source>
</evidence>
<keyword evidence="2" id="KW-0479">Metal-binding</keyword>
<keyword evidence="4" id="KW-0411">Iron-sulfur</keyword>
<reference evidence="7" key="2">
    <citation type="submission" date="2025-08" db="UniProtKB">
        <authorList>
            <consortium name="RefSeq"/>
        </authorList>
    </citation>
    <scope>IDENTIFICATION</scope>
    <source>
        <strain evidence="7">S238N-H82</strain>
        <tissue evidence="7">Testes</tissue>
    </source>
</reference>
<reference evidence="6" key="1">
    <citation type="journal article" date="2020" name="Nat. Ecol. Evol.">
        <title>Deeply conserved synteny resolves early events in vertebrate evolution.</title>
        <authorList>
            <person name="Simakov O."/>
            <person name="Marletaz F."/>
            <person name="Yue J.X."/>
            <person name="O'Connell B."/>
            <person name="Jenkins J."/>
            <person name="Brandt A."/>
            <person name="Calef R."/>
            <person name="Tung C.H."/>
            <person name="Huang T.K."/>
            <person name="Schmutz J."/>
            <person name="Satoh N."/>
            <person name="Yu J.K."/>
            <person name="Putnam N.H."/>
            <person name="Green R.E."/>
            <person name="Rokhsar D.S."/>
        </authorList>
    </citation>
    <scope>NUCLEOTIDE SEQUENCE [LARGE SCALE GENOMIC DNA]</scope>
    <source>
        <strain evidence="6">S238N-H82</strain>
    </source>
</reference>